<gene>
    <name evidence="1" type="ORF">HUW48_11750</name>
</gene>
<accession>A0A7L7L757</accession>
<proteinExistence type="predicted"/>
<reference evidence="1 2" key="2">
    <citation type="submission" date="2020-08" db="EMBL/GenBank/DDBJ databases">
        <title>Adhaeribacter dokdonensis sp. nov., isolated from the rhizosphere of Elymus tsukushiensis, a plant native to the Dokdo Islands, Republic of Korea.</title>
        <authorList>
            <person name="Ghim S.Y."/>
        </authorList>
    </citation>
    <scope>NUCLEOTIDE SEQUENCE [LARGE SCALE GENOMIC DNA]</scope>
    <source>
        <strain evidence="1 2">KUDC8001</strain>
    </source>
</reference>
<dbReference type="Proteomes" id="UP000514509">
    <property type="component" value="Chromosome"/>
</dbReference>
<dbReference type="AlphaFoldDB" id="A0A7L7L757"/>
<dbReference type="Gene3D" id="3.40.50.2000">
    <property type="entry name" value="Glycogen Phosphorylase B"/>
    <property type="match status" value="1"/>
</dbReference>
<evidence type="ECO:0000313" key="1">
    <source>
        <dbReference type="EMBL" id="QMU28671.1"/>
    </source>
</evidence>
<organism evidence="1 2">
    <name type="scientific">Adhaeribacter radiodurans</name>
    <dbReference type="NCBI Taxonomy" id="2745197"/>
    <lineage>
        <taxon>Bacteria</taxon>
        <taxon>Pseudomonadati</taxon>
        <taxon>Bacteroidota</taxon>
        <taxon>Cytophagia</taxon>
        <taxon>Cytophagales</taxon>
        <taxon>Hymenobacteraceae</taxon>
        <taxon>Adhaeribacter</taxon>
    </lineage>
</organism>
<dbReference type="RefSeq" id="WP_182415854.1">
    <property type="nucleotide sequence ID" value="NZ_CP055153.1"/>
</dbReference>
<sequence length="317" mass="35935">MYQLSVLFLGWDFFSEVANGSETNSYWMAKAMSTQLAISLILPKANPDVVPDNINVTGLNNINFDSYSSGSRLPKAQPFAEADYIRQEIPLYGSPDKPENQRSYLKERRPDFINLKETVSENSSDGSKTKIINIFDSVNWDTLTVDSQTIEYARFATRFAADRSYDLIFASNWLTYLAGIELQLVTSKPLAIYIPSLSQDHSDLNNQGWKYELEKMAIKRCDYIFTPNSAIASNIKAGYQVSLDKIFNLDSTMKGAKTDLKSFNNTIPLDNAGNYIFQNNFVPTDNLITSENPLLEWEIQANKIVKILTDRFKLTTK</sequence>
<dbReference type="SUPFAM" id="SSF53756">
    <property type="entry name" value="UDP-Glycosyltransferase/glycogen phosphorylase"/>
    <property type="match status" value="1"/>
</dbReference>
<evidence type="ECO:0000313" key="2">
    <source>
        <dbReference type="Proteomes" id="UP000514509"/>
    </source>
</evidence>
<dbReference type="EMBL" id="CP055153">
    <property type="protein sequence ID" value="QMU28671.1"/>
    <property type="molecule type" value="Genomic_DNA"/>
</dbReference>
<keyword evidence="2" id="KW-1185">Reference proteome</keyword>
<protein>
    <recommendedName>
        <fullName evidence="3">Glycosyltransferase</fullName>
    </recommendedName>
</protein>
<reference evidence="1 2" key="1">
    <citation type="submission" date="2020-06" db="EMBL/GenBank/DDBJ databases">
        <authorList>
            <person name="Hwang Y.J."/>
        </authorList>
    </citation>
    <scope>NUCLEOTIDE SEQUENCE [LARGE SCALE GENOMIC DNA]</scope>
    <source>
        <strain evidence="1 2">KUDC8001</strain>
    </source>
</reference>
<name>A0A7L7L757_9BACT</name>
<dbReference type="KEGG" id="add:HUW48_11750"/>
<evidence type="ECO:0008006" key="3">
    <source>
        <dbReference type="Google" id="ProtNLM"/>
    </source>
</evidence>